<dbReference type="InterPro" id="IPR029063">
    <property type="entry name" value="SAM-dependent_MTases_sf"/>
</dbReference>
<reference evidence="2 3" key="1">
    <citation type="journal article" date="2018" name="J. Microbiol.">
        <title>Bacillus spongiae sp. nov., isolated from sponge of Jeju Island.</title>
        <authorList>
            <person name="Lee G.E."/>
            <person name="Im W.T."/>
            <person name="Park J.S."/>
        </authorList>
    </citation>
    <scope>NUCLEOTIDE SEQUENCE [LARGE SCALE GENOMIC DNA]</scope>
    <source>
        <strain evidence="2 3">135PIL107-10</strain>
    </source>
</reference>
<dbReference type="Proteomes" id="UP001312865">
    <property type="component" value="Unassembled WGS sequence"/>
</dbReference>
<dbReference type="PANTHER" id="PTHR45036">
    <property type="entry name" value="METHYLTRANSFERASE LIKE 7B"/>
    <property type="match status" value="1"/>
</dbReference>
<evidence type="ECO:0000259" key="1">
    <source>
        <dbReference type="Pfam" id="PF08241"/>
    </source>
</evidence>
<dbReference type="EC" id="2.1.1.-" evidence="2"/>
<dbReference type="EMBL" id="JBBAXC010000004">
    <property type="protein sequence ID" value="MEI5906746.1"/>
    <property type="molecule type" value="Genomic_DNA"/>
</dbReference>
<sequence length="206" mass="23919">MNNRWNKVIYKFGSVVYDKFFNTGKFLEARKRIFRDSIFKSEDKILFVGVGTGADLELINHKELTIIAIDYSNDMLDKARAKFKGSGIEFFNMDAQEMDFSDNQFDLVVASLILTVVPDADKCMEEMARVLKPQGKIMIFDKFAPKDKNLAFLKQILRPIIQVFGTDIGRNFETMYENQKEKLSIEEDLPILFNGMYRKIVLRKIV</sequence>
<keyword evidence="2" id="KW-0489">Methyltransferase</keyword>
<protein>
    <submittedName>
        <fullName evidence="2">Class I SAM-dependent methyltransferase</fullName>
        <ecNumber evidence="2">2.1.1.-</ecNumber>
    </submittedName>
</protein>
<feature type="domain" description="Methyltransferase type 11" evidence="1">
    <location>
        <begin position="48"/>
        <end position="139"/>
    </location>
</feature>
<dbReference type="InterPro" id="IPR013216">
    <property type="entry name" value="Methyltransf_11"/>
</dbReference>
<dbReference type="PANTHER" id="PTHR45036:SF1">
    <property type="entry name" value="METHYLTRANSFERASE LIKE 7A"/>
    <property type="match status" value="1"/>
</dbReference>
<dbReference type="RefSeq" id="WP_336586178.1">
    <property type="nucleotide sequence ID" value="NZ_JBBAXC010000004.1"/>
</dbReference>
<evidence type="ECO:0000313" key="2">
    <source>
        <dbReference type="EMBL" id="MEI5906746.1"/>
    </source>
</evidence>
<dbReference type="Pfam" id="PF08241">
    <property type="entry name" value="Methyltransf_11"/>
    <property type="match status" value="1"/>
</dbReference>
<gene>
    <name evidence="2" type="ORF">WAK64_06705</name>
</gene>
<name>A0ABU8HC00_9BACI</name>
<organism evidence="2 3">
    <name type="scientific">Bacillus spongiae</name>
    <dbReference type="NCBI Taxonomy" id="2683610"/>
    <lineage>
        <taxon>Bacteria</taxon>
        <taxon>Bacillati</taxon>
        <taxon>Bacillota</taxon>
        <taxon>Bacilli</taxon>
        <taxon>Bacillales</taxon>
        <taxon>Bacillaceae</taxon>
        <taxon>Bacillus</taxon>
    </lineage>
</organism>
<keyword evidence="2" id="KW-0808">Transferase</keyword>
<dbReference type="GO" id="GO:0008168">
    <property type="term" value="F:methyltransferase activity"/>
    <property type="evidence" value="ECO:0007669"/>
    <property type="project" value="UniProtKB-KW"/>
</dbReference>
<proteinExistence type="predicted"/>
<dbReference type="GO" id="GO:0032259">
    <property type="term" value="P:methylation"/>
    <property type="evidence" value="ECO:0007669"/>
    <property type="project" value="UniProtKB-KW"/>
</dbReference>
<keyword evidence="3" id="KW-1185">Reference proteome</keyword>
<evidence type="ECO:0000313" key="3">
    <source>
        <dbReference type="Proteomes" id="UP001312865"/>
    </source>
</evidence>
<dbReference type="CDD" id="cd02440">
    <property type="entry name" value="AdoMet_MTases"/>
    <property type="match status" value="1"/>
</dbReference>
<dbReference type="SUPFAM" id="SSF53335">
    <property type="entry name" value="S-adenosyl-L-methionine-dependent methyltransferases"/>
    <property type="match status" value="1"/>
</dbReference>
<dbReference type="Gene3D" id="3.40.50.150">
    <property type="entry name" value="Vaccinia Virus protein VP39"/>
    <property type="match status" value="1"/>
</dbReference>
<accession>A0ABU8HC00</accession>
<dbReference type="InterPro" id="IPR052356">
    <property type="entry name" value="Thiol_S-MT"/>
</dbReference>
<comment type="caution">
    <text evidence="2">The sequence shown here is derived from an EMBL/GenBank/DDBJ whole genome shotgun (WGS) entry which is preliminary data.</text>
</comment>